<evidence type="ECO:0000313" key="1">
    <source>
        <dbReference type="EMBL" id="CEP11701.1"/>
    </source>
</evidence>
<dbReference type="Proteomes" id="UP000054107">
    <property type="component" value="Unassembled WGS sequence"/>
</dbReference>
<dbReference type="OrthoDB" id="2276119at2759"/>
<keyword evidence="2" id="KW-1185">Reference proteome</keyword>
<reference evidence="1 2" key="1">
    <citation type="submission" date="2014-09" db="EMBL/GenBank/DDBJ databases">
        <authorList>
            <person name="Ellenberger Sabrina"/>
        </authorList>
    </citation>
    <scope>NUCLEOTIDE SEQUENCE [LARGE SCALE GENOMIC DNA]</scope>
    <source>
        <strain evidence="1 2">CBS 412.66</strain>
    </source>
</reference>
<accession>A0A0B7N075</accession>
<proteinExistence type="predicted"/>
<evidence type="ECO:0000313" key="2">
    <source>
        <dbReference type="Proteomes" id="UP000054107"/>
    </source>
</evidence>
<name>A0A0B7N075_9FUNG</name>
<organism evidence="1 2">
    <name type="scientific">Parasitella parasitica</name>
    <dbReference type="NCBI Taxonomy" id="35722"/>
    <lineage>
        <taxon>Eukaryota</taxon>
        <taxon>Fungi</taxon>
        <taxon>Fungi incertae sedis</taxon>
        <taxon>Mucoromycota</taxon>
        <taxon>Mucoromycotina</taxon>
        <taxon>Mucoromycetes</taxon>
        <taxon>Mucorales</taxon>
        <taxon>Mucorineae</taxon>
        <taxon>Mucoraceae</taxon>
        <taxon>Parasitella</taxon>
    </lineage>
</organism>
<dbReference type="STRING" id="35722.A0A0B7N075"/>
<dbReference type="AlphaFoldDB" id="A0A0B7N075"/>
<protein>
    <submittedName>
        <fullName evidence="1">Uncharacterized protein</fullName>
    </submittedName>
</protein>
<sequence>MASISGLYPIFEKNRVPASASWDLTELENHIRERDHIEFLANKSINQPNAERLYLEPIPLELWEPLLSKSDNEMKDATPANEDRLELLSVGRFEFLYESDEEVEEPPKVPSALLNISEYQKRREQQRLFQLVPPNSFLSTTSGIQPVVDSNDTQTTIEHALTSGEQPNSDLTSTTVPSIDSVMRQSAATTLFANLYDDSLMDTTKLSERPGTKIYAYPENIIPIFATPAQQNECDQHLKNDSRFHKVNFQNSVQTLSFPVSGDIAESGKGLFIKNLLTNLQDRNLTLALVTAGFNDECSLSDGIKQLGLRCDRFSNIFRDWEADYGVYVETKPLESSGSLQRKFNQADFVICTGATIDSGTIKRLQSTPQTPVAWMITVGSIEQRVSEFSDQHQRGYPEITNLGEFEELLKVANKWPVYDHYTFQELTSRVANHVSGWLNLSGKSAYQFRSIEQLPLSYHYASFKVQAEEDVEDMDISSDNEDTQAVRQVFDHEIFPIYEIIRKSPTTAVVPQAILDSYEREAQLLKEKYDAEYKGLLDKYRAKVAESN</sequence>
<dbReference type="EMBL" id="LN726786">
    <property type="protein sequence ID" value="CEP11701.1"/>
    <property type="molecule type" value="Genomic_DNA"/>
</dbReference>
<gene>
    <name evidence="1" type="primary">PARPA_05583.1 scaffold 18730</name>
</gene>